<evidence type="ECO:0000313" key="1">
    <source>
        <dbReference type="EMBL" id="GFQ64048.1"/>
    </source>
</evidence>
<dbReference type="Proteomes" id="UP000887116">
    <property type="component" value="Unassembled WGS sequence"/>
</dbReference>
<protein>
    <submittedName>
        <fullName evidence="1">Uncharacterized protein</fullName>
    </submittedName>
</protein>
<organism evidence="1 2">
    <name type="scientific">Trichonephila clavata</name>
    <name type="common">Joro spider</name>
    <name type="synonym">Nephila clavata</name>
    <dbReference type="NCBI Taxonomy" id="2740835"/>
    <lineage>
        <taxon>Eukaryota</taxon>
        <taxon>Metazoa</taxon>
        <taxon>Ecdysozoa</taxon>
        <taxon>Arthropoda</taxon>
        <taxon>Chelicerata</taxon>
        <taxon>Arachnida</taxon>
        <taxon>Araneae</taxon>
        <taxon>Araneomorphae</taxon>
        <taxon>Entelegynae</taxon>
        <taxon>Araneoidea</taxon>
        <taxon>Nephilidae</taxon>
        <taxon>Trichonephila</taxon>
    </lineage>
</organism>
<keyword evidence="2" id="KW-1185">Reference proteome</keyword>
<name>A0A8X6FPA5_TRICU</name>
<dbReference type="AlphaFoldDB" id="A0A8X6FPA5"/>
<comment type="caution">
    <text evidence="1">The sequence shown here is derived from an EMBL/GenBank/DDBJ whole genome shotgun (WGS) entry which is preliminary data.</text>
</comment>
<reference evidence="1" key="1">
    <citation type="submission" date="2020-07" db="EMBL/GenBank/DDBJ databases">
        <title>Multicomponent nature underlies the extraordinary mechanical properties of spider dragline silk.</title>
        <authorList>
            <person name="Kono N."/>
            <person name="Nakamura H."/>
            <person name="Mori M."/>
            <person name="Yoshida Y."/>
            <person name="Ohtoshi R."/>
            <person name="Malay A.D."/>
            <person name="Moran D.A.P."/>
            <person name="Tomita M."/>
            <person name="Numata K."/>
            <person name="Arakawa K."/>
        </authorList>
    </citation>
    <scope>NUCLEOTIDE SEQUENCE</scope>
</reference>
<proteinExistence type="predicted"/>
<gene>
    <name evidence="1" type="ORF">TNCT_279901</name>
</gene>
<sequence length="133" mass="14638">MKSEFWGYCRKCPWSYTSDFGVHPPAGSLAWHRLSSNLHLVSSMSENSSNCQLIGCIEDASLVFLSDECLWCYDGCQPSASCLLAVMPSSSCVALDCLKSSFWTSLTLASKRIPVLKLPGGTRMKKPLRVPEP</sequence>
<evidence type="ECO:0000313" key="2">
    <source>
        <dbReference type="Proteomes" id="UP000887116"/>
    </source>
</evidence>
<dbReference type="EMBL" id="BMAO01010009">
    <property type="protein sequence ID" value="GFQ64048.1"/>
    <property type="molecule type" value="Genomic_DNA"/>
</dbReference>
<accession>A0A8X6FPA5</accession>